<comment type="caution">
    <text evidence="1">The sequence shown here is derived from an EMBL/GenBank/DDBJ whole genome shotgun (WGS) entry which is preliminary data.</text>
</comment>
<protein>
    <submittedName>
        <fullName evidence="1">Uncharacterized protein</fullName>
    </submittedName>
</protein>
<gene>
    <name evidence="1" type="ORF">MSG28_012468</name>
</gene>
<evidence type="ECO:0000313" key="2">
    <source>
        <dbReference type="Proteomes" id="UP001064048"/>
    </source>
</evidence>
<dbReference type="EMBL" id="CM046121">
    <property type="protein sequence ID" value="KAI8434443.1"/>
    <property type="molecule type" value="Genomic_DNA"/>
</dbReference>
<sequence>MYPLLVLLCCSASASIAPTHLFMSRVGPCTTAPKTEVSVSELSITRKNYDFTLSGELNVKANISNGWDIQATMQKCPDIRNLDTCDFYRSFPVVRAGCTTADNEGFETYSMFFHYTQPRLLLFLVVLNISPRRMKCPVSEGNYTLLNYPFYMEDNYLAVAETKISTSVFGYTLKLEGYSGEEPLLCLEAYLRLLYIRNHNWLDTDVNVTETTSQEDEEK</sequence>
<dbReference type="Proteomes" id="UP001064048">
    <property type="component" value="Chromosome 21"/>
</dbReference>
<reference evidence="1 2" key="1">
    <citation type="journal article" date="2022" name="Genome Biol. Evol.">
        <title>The Spruce Budworm Genome: Reconstructing the Evolutionary History of Antifreeze Proteins.</title>
        <authorList>
            <person name="Beliveau C."/>
            <person name="Gagne P."/>
            <person name="Picq S."/>
            <person name="Vernygora O."/>
            <person name="Keeling C.I."/>
            <person name="Pinkney K."/>
            <person name="Doucet D."/>
            <person name="Wen F."/>
            <person name="Johnston J.S."/>
            <person name="Maaroufi H."/>
            <person name="Boyle B."/>
            <person name="Laroche J."/>
            <person name="Dewar K."/>
            <person name="Juretic N."/>
            <person name="Blackburn G."/>
            <person name="Nisole A."/>
            <person name="Brunet B."/>
            <person name="Brandao M."/>
            <person name="Lumley L."/>
            <person name="Duan J."/>
            <person name="Quan G."/>
            <person name="Lucarotti C.J."/>
            <person name="Roe A.D."/>
            <person name="Sperling F.A.H."/>
            <person name="Levesque R.C."/>
            <person name="Cusson M."/>
        </authorList>
    </citation>
    <scope>NUCLEOTIDE SEQUENCE [LARGE SCALE GENOMIC DNA]</scope>
    <source>
        <strain evidence="1">Glfc:IPQL:Cfum</strain>
    </source>
</reference>
<organism evidence="1 2">
    <name type="scientific">Choristoneura fumiferana</name>
    <name type="common">Spruce budworm moth</name>
    <name type="synonym">Archips fumiferana</name>
    <dbReference type="NCBI Taxonomy" id="7141"/>
    <lineage>
        <taxon>Eukaryota</taxon>
        <taxon>Metazoa</taxon>
        <taxon>Ecdysozoa</taxon>
        <taxon>Arthropoda</taxon>
        <taxon>Hexapoda</taxon>
        <taxon>Insecta</taxon>
        <taxon>Pterygota</taxon>
        <taxon>Neoptera</taxon>
        <taxon>Endopterygota</taxon>
        <taxon>Lepidoptera</taxon>
        <taxon>Glossata</taxon>
        <taxon>Ditrysia</taxon>
        <taxon>Tortricoidea</taxon>
        <taxon>Tortricidae</taxon>
        <taxon>Tortricinae</taxon>
        <taxon>Choristoneura</taxon>
    </lineage>
</organism>
<proteinExistence type="predicted"/>
<evidence type="ECO:0000313" key="1">
    <source>
        <dbReference type="EMBL" id="KAI8434443.1"/>
    </source>
</evidence>
<keyword evidence="2" id="KW-1185">Reference proteome</keyword>
<accession>A0ACC0KDB7</accession>
<name>A0ACC0KDB7_CHOFU</name>